<evidence type="ECO:0000259" key="1">
    <source>
        <dbReference type="SMART" id="SM00471"/>
    </source>
</evidence>
<evidence type="ECO:0000313" key="3">
    <source>
        <dbReference type="Proteomes" id="UP000297635"/>
    </source>
</evidence>
<dbReference type="Proteomes" id="UP000297635">
    <property type="component" value="Unassembled WGS sequence"/>
</dbReference>
<dbReference type="Pfam" id="PF01966">
    <property type="entry name" value="HD"/>
    <property type="match status" value="1"/>
</dbReference>
<protein>
    <submittedName>
        <fullName evidence="2">HD domain-containing protein</fullName>
    </submittedName>
</protein>
<comment type="caution">
    <text evidence="2">The sequence shown here is derived from an EMBL/GenBank/DDBJ whole genome shotgun (WGS) entry which is preliminary data.</text>
</comment>
<evidence type="ECO:0000313" key="2">
    <source>
        <dbReference type="EMBL" id="TGG39696.1"/>
    </source>
</evidence>
<sequence length="206" mass="23691">MSQSEDKKQRFCELLRSTGRENIEYVIEDLDTYGFFEAPASVRNHYNHPGGLVEHSLNVYDAAMMLREGVLKRRPDLEKSLPVDAVVLASLLHDVCKANIYRLVTRKRKNEIGVWEEVQEYEVNYSQLPIGHGEKSVVMLLRMGLDLEDDEICAIRWHMGPWAVDSASIEQDKSYRQSIMNSPLLPLIHTADTVASQIFERDETIR</sequence>
<keyword evidence="3" id="KW-1185">Reference proteome</keyword>
<dbReference type="AlphaFoldDB" id="A0A4Z0V3A0"/>
<dbReference type="InterPro" id="IPR006674">
    <property type="entry name" value="HD_domain"/>
</dbReference>
<proteinExistence type="predicted"/>
<feature type="domain" description="HD/PDEase" evidence="1">
    <location>
        <begin position="48"/>
        <end position="206"/>
    </location>
</feature>
<dbReference type="InterPro" id="IPR003607">
    <property type="entry name" value="HD/PDEase_dom"/>
</dbReference>
<dbReference type="GeneID" id="82148717"/>
<accession>A0A4Z0V3A0</accession>
<organism evidence="2 3">
    <name type="scientific">Duncaniella freteri</name>
    <dbReference type="NCBI Taxonomy" id="2530391"/>
    <lineage>
        <taxon>Bacteria</taxon>
        <taxon>Pseudomonadati</taxon>
        <taxon>Bacteroidota</taxon>
        <taxon>Bacteroidia</taxon>
        <taxon>Bacteroidales</taxon>
        <taxon>Muribaculaceae</taxon>
        <taxon>Duncaniella</taxon>
    </lineage>
</organism>
<dbReference type="SUPFAM" id="SSF109604">
    <property type="entry name" value="HD-domain/PDEase-like"/>
    <property type="match status" value="1"/>
</dbReference>
<dbReference type="SMART" id="SM00471">
    <property type="entry name" value="HDc"/>
    <property type="match status" value="1"/>
</dbReference>
<dbReference type="CDD" id="cd00077">
    <property type="entry name" value="HDc"/>
    <property type="match status" value="1"/>
</dbReference>
<name>A0A4Z0V3A0_9BACT</name>
<dbReference type="RefSeq" id="WP_135470454.1">
    <property type="nucleotide sequence ID" value="NZ_CASJDB010000025.1"/>
</dbReference>
<dbReference type="Gene3D" id="1.10.3210.10">
    <property type="entry name" value="Hypothetical protein af1432"/>
    <property type="match status" value="1"/>
</dbReference>
<gene>
    <name evidence="2" type="ORF">EZ315_02865</name>
</gene>
<dbReference type="EMBL" id="SJSA01000001">
    <property type="protein sequence ID" value="TGG39696.1"/>
    <property type="molecule type" value="Genomic_DNA"/>
</dbReference>
<reference evidence="2 3" key="1">
    <citation type="submission" date="2019-02" db="EMBL/GenBank/DDBJ databases">
        <title>Isolation and identification of novel species under the genus Muribaculum.</title>
        <authorList>
            <person name="Miyake S."/>
            <person name="Ding Y."/>
            <person name="Low A."/>
            <person name="Soh M."/>
            <person name="Seedorf H."/>
        </authorList>
    </citation>
    <scope>NUCLEOTIDE SEQUENCE [LARGE SCALE GENOMIC DNA]</scope>
    <source>
        <strain evidence="2 3">TLL-A3</strain>
    </source>
</reference>